<sequence>MPDENVFDLPQPVDREAPFQLLVLQRLDQIGEALAQIHQMVSPPEKAEEGEGLVEVVARMAQAMEQQGAALETISAQLGRLEASTFSASAKR</sequence>
<dbReference type="PATRIC" id="fig|318683.6.peg.1538"/>
<dbReference type="AlphaFoldDB" id="A0A149TL50"/>
<comment type="caution">
    <text evidence="1">The sequence shown here is derived from an EMBL/GenBank/DDBJ whole genome shotgun (WGS) entry which is preliminary data.</text>
</comment>
<accession>A0A149TL50</accession>
<gene>
    <name evidence="1" type="ORF">AD945_04825</name>
</gene>
<evidence type="ECO:0000313" key="1">
    <source>
        <dbReference type="EMBL" id="KXV49368.1"/>
    </source>
</evidence>
<dbReference type="EMBL" id="LHZR01000096">
    <property type="protein sequence ID" value="KXV49368.1"/>
    <property type="molecule type" value="Genomic_DNA"/>
</dbReference>
<dbReference type="Proteomes" id="UP000075636">
    <property type="component" value="Unassembled WGS sequence"/>
</dbReference>
<proteinExistence type="predicted"/>
<reference evidence="1 2" key="1">
    <citation type="submission" date="2015-06" db="EMBL/GenBank/DDBJ databases">
        <title>Improved classification and identification of acetic acid bacteria using matrix-assisted laser desorption/ionization time-of-flight mass spectrometry; Gluconobacter nephelii and Gluconobacter uchimurae are later heterotypic synonyms of Gluconobacter japonicus and Gluconobacter oxydans, respectively.</title>
        <authorList>
            <person name="Li L."/>
            <person name="Cleenwerck I."/>
            <person name="De Vuyst L."/>
            <person name="Vandamme P."/>
        </authorList>
    </citation>
    <scope>NUCLEOTIDE SEQUENCE [LARGE SCALE GENOMIC DNA]</scope>
    <source>
        <strain evidence="1 2">LMG 1768</strain>
    </source>
</reference>
<protein>
    <submittedName>
        <fullName evidence="1">Uncharacterized protein</fullName>
    </submittedName>
</protein>
<name>A0A149TL50_9PROT</name>
<dbReference type="OrthoDB" id="7273636at2"/>
<organism evidence="1 2">
    <name type="scientific">Gluconobacter albidus</name>
    <dbReference type="NCBI Taxonomy" id="318683"/>
    <lineage>
        <taxon>Bacteria</taxon>
        <taxon>Pseudomonadati</taxon>
        <taxon>Pseudomonadota</taxon>
        <taxon>Alphaproteobacteria</taxon>
        <taxon>Acetobacterales</taxon>
        <taxon>Acetobacteraceae</taxon>
        <taxon>Gluconobacter</taxon>
    </lineage>
</organism>
<evidence type="ECO:0000313" key="2">
    <source>
        <dbReference type="Proteomes" id="UP000075636"/>
    </source>
</evidence>
<dbReference type="RefSeq" id="WP_062106987.1">
    <property type="nucleotide sequence ID" value="NZ_LHZR01000096.1"/>
</dbReference>